<feature type="chain" id="PRO_5046266750" evidence="1">
    <location>
        <begin position="31"/>
        <end position="1300"/>
    </location>
</feature>
<dbReference type="InterPro" id="IPR024079">
    <property type="entry name" value="MetalloPept_cat_dom_sf"/>
</dbReference>
<feature type="signal peptide" evidence="1">
    <location>
        <begin position="1"/>
        <end position="30"/>
    </location>
</feature>
<organism evidence="2 3">
    <name type="scientific">Nocardioides salarius</name>
    <dbReference type="NCBI Taxonomy" id="374513"/>
    <lineage>
        <taxon>Bacteria</taxon>
        <taxon>Bacillati</taxon>
        <taxon>Actinomycetota</taxon>
        <taxon>Actinomycetes</taxon>
        <taxon>Propionibacteriales</taxon>
        <taxon>Nocardioidaceae</taxon>
        <taxon>Nocardioides</taxon>
    </lineage>
</organism>
<dbReference type="InterPro" id="IPR013783">
    <property type="entry name" value="Ig-like_fold"/>
</dbReference>
<dbReference type="Gene3D" id="2.60.40.10">
    <property type="entry name" value="Immunoglobulins"/>
    <property type="match status" value="1"/>
</dbReference>
<keyword evidence="1" id="KW-0732">Signal</keyword>
<name>A0ABS2M5W4_9ACTN</name>
<dbReference type="Pfam" id="PF13574">
    <property type="entry name" value="Reprolysin_2"/>
    <property type="match status" value="1"/>
</dbReference>
<proteinExistence type="predicted"/>
<keyword evidence="3" id="KW-1185">Reference proteome</keyword>
<dbReference type="Proteomes" id="UP000732378">
    <property type="component" value="Unassembled WGS sequence"/>
</dbReference>
<dbReference type="EMBL" id="JAFBBZ010000001">
    <property type="protein sequence ID" value="MBM7506587.1"/>
    <property type="molecule type" value="Genomic_DNA"/>
</dbReference>
<evidence type="ECO:0000256" key="1">
    <source>
        <dbReference type="SAM" id="SignalP"/>
    </source>
</evidence>
<evidence type="ECO:0000313" key="2">
    <source>
        <dbReference type="EMBL" id="MBM7506587.1"/>
    </source>
</evidence>
<dbReference type="SUPFAM" id="SSF55486">
    <property type="entry name" value="Metalloproteases ('zincins'), catalytic domain"/>
    <property type="match status" value="1"/>
</dbReference>
<reference evidence="2 3" key="1">
    <citation type="submission" date="2021-01" db="EMBL/GenBank/DDBJ databases">
        <title>Sequencing the genomes of 1000 actinobacteria strains.</title>
        <authorList>
            <person name="Klenk H.-P."/>
        </authorList>
    </citation>
    <scope>NUCLEOTIDE SEQUENCE [LARGE SCALE GENOMIC DNA]</scope>
    <source>
        <strain evidence="2 3">DSM 18239</strain>
    </source>
</reference>
<evidence type="ECO:0000313" key="3">
    <source>
        <dbReference type="Proteomes" id="UP000732378"/>
    </source>
</evidence>
<gene>
    <name evidence="2" type="ORF">JOE61_000401</name>
</gene>
<comment type="caution">
    <text evidence="2">The sequence shown here is derived from an EMBL/GenBank/DDBJ whole genome shotgun (WGS) entry which is preliminary data.</text>
</comment>
<sequence length="1300" mass="134531">MRRRFPTLSHLVTAGALALGLVAALPPASAAPAAPAGTASAAPARSVLDGVFDALPGFELPQDAAERVRVRPDEFTAFDVDVSALAGRLDRAPSTGAARRGAEPLTVRLPDPDGTLQAFEVVEDPVMQAGLQAAHPDIRTFAGRQADDPARTVRLDVTPMGVHASVRGLSGRDTWYLDPVVTAPGTTEHVSYHRSALPEGPHLEESGLVTSLLDQAGARATRSAPPARAAQVAQARTEPGAAVTRRTYALALVTDPAYAAYFGTGGQPADPAVVLAEKVTLMNRVNQVYNDDMAIHLQMVDGSEALNLDTAARATEPGGPCGESPCFEAADLETGGCTGGLLDRNVFVAGQLIGADRFDVGHIMLGTNGGGVAYLGVVGEGLKAGGCTGLPFPEGDFMAVDYVAHELGHQFAGNHTFDGDQGACSGLNRNQGTSVEPGSGSSVMAYAGICGTDDLQPHTDPYFSQRTIDEFTAHVTKAPTSYGEEQTLTFGGFDTPGDTVNLRYEDRVTSIVRGTTTYNVLNVTQQMRALTGAAVTLEGYDGSVLSLNDGGFTVRWPDTDDHPRITVTDTTDAGGDPLTAYVGVPVEGGPATNQGSTTTVTDNHAPTVTAPADRTIPVRTPFTLTGSGGDVDGDPLLYLWEQNDTGGTTGRSLTSSRTSGPLFRVFGTSADVSLEDSLLYDSPGQNEASGDPSRTFPDLAQVLAGTTNAATGACPAVSGEEVPPAALDCFSELLPTAARTLRFRLTARDQFPTGGGTQHDDVALTVGSAGPFRVTSQPAPGQGLPQATVIGGSAGTITWDVAGTAAAAYAPQVRITLSTDGGATFPVELAASTANDGSHDVTWPQERTSRARVRVEAVDNYFFDVNRADFAIEPSLSVSAGSEAEQVQHSDSFDEPVVVTLSAAQVDGDELALEVSGLAGLGVTRVSATSDGVRPGVARFEVDGPVTADVGDAVVTLAGSAPGGLLATDRLDVTVLAEDGTVDYTGPTTVRATQDPQPVVLSASVAQADDGEPGDLTTATVAFVDRDGGEVLCSDAPDAQGHAECAALIDVDGASTTYTVGTTLAGRFARDDRADDTVVTVLSGSAAAPSTIIRSGPGEDSFPRSGTVVFELASDDSGASYDCTLDGAEVDCADGEARLGGLTQGTHRFSATARSAGGATDPTPATRTFGTPFSADRITQESDGWKLRRGGRYYADRFLRTGSRGEVLGLDVTRATKIVLVATKARRHGRVRVLLDGKVLKKADLSRSRTKNGAVVTVARSSSPLTGRLQIRTLRNRTVKIEGVGVISAPPARRARDAGV</sequence>
<dbReference type="RefSeq" id="WP_193669287.1">
    <property type="nucleotide sequence ID" value="NZ_JACDTV010000008.1"/>
</dbReference>
<dbReference type="Gene3D" id="3.40.390.10">
    <property type="entry name" value="Collagenase (Catalytic Domain)"/>
    <property type="match status" value="1"/>
</dbReference>
<accession>A0ABS2M5W4</accession>
<protein>
    <submittedName>
        <fullName evidence="2">Uncharacterized protein</fullName>
    </submittedName>
</protein>